<dbReference type="InterPro" id="IPR052090">
    <property type="entry name" value="Cytolytic_pore-forming_toxin"/>
</dbReference>
<comment type="caution">
    <text evidence="3">The sequence shown here is derived from an EMBL/GenBank/DDBJ whole genome shotgun (WGS) entry which is preliminary data.</text>
</comment>
<evidence type="ECO:0000313" key="3">
    <source>
        <dbReference type="EMBL" id="CAG7722661.1"/>
    </source>
</evidence>
<dbReference type="Proteomes" id="UP000708208">
    <property type="component" value="Unassembled WGS sequence"/>
</dbReference>
<gene>
    <name evidence="3" type="ORF">AFUS01_LOCUS11786</name>
</gene>
<dbReference type="InterPro" id="IPR056072">
    <property type="entry name" value="SNTX_MACPF/CDC-like_dom"/>
</dbReference>
<dbReference type="Pfam" id="PF24674">
    <property type="entry name" value="MACPF_SNTX"/>
    <property type="match status" value="2"/>
</dbReference>
<proteinExistence type="predicted"/>
<evidence type="ECO:0000313" key="4">
    <source>
        <dbReference type="Proteomes" id="UP000708208"/>
    </source>
</evidence>
<feature type="domain" description="DUF7656" evidence="2">
    <location>
        <begin position="942"/>
        <end position="1035"/>
    </location>
</feature>
<sequence length="1114" mass="126708">MANNLRGFTSSVRYLVESDHGSLPSFKGTRAEQYFSFHSQSEAIMKTEGQKISELILVITIVALPMLAFGQKGHFQMPALGRTAQLGEFYDARSEEFLGQSVFRQRLPPDLVKTTEVPWMNSRFDTTDKQSGKRKLLKMEIGLYISIMLGIIKISGKCSYLKEDQDSFGSISSYLSYETRTVKDSVDLFLNDIRNIISDDRLSTVEATHIVTSIEYGADAVIEFLHMNATFQDTETITAGFFAQAKALLGLVGASAEVDITVENHYLSSNNDVTINIFGDIPAGSTTPQSYQEVMDYIRDIPVLTKNYNKGKGKPVVYTLFPIDAIRQKYSVRARSILTLEDVEPMLLQHLVRMTDQMQETKLILKDLATDVNTFSECITTPDLKRVNQLYEDYLAFSEKFKGIFKNALIAVRSGEQSNAYLNDTISNYTSNPLSATKVKIQVQEDFQNISEKLRIYKTFILSEKTEYWSTLSSLVLVNPGKNVYVLFYSPRLVQKNITSWLACSSLFHRLTKIPSNHMVVLDCEFPSANCEDLENVELRQYRNGKLITNDTTRDFKFFKKLDPIQVPAFGRKESIGALYNSQTGKFVGSSILQQNVFDVDEVMEYVRESKIVFPKTFREKMEILRIPPDVAVQAFTHNVECRTSCEFIRRPLTQQNVTGIYVHTVKSNVDTALDLILAEGVDLTATLESGATHFVHQVIYGTTTIVEVEIPDNSIECDENLLKFDLEDLREFTAAGFDNSTTDNTDPVDFQMRSKGSIRVYSDVLDLSINFKEDKNGLKHFMKNLQQAITSIDQGKGVPITYVLEPFQNFELYFGTLKPRIFQPPNLKTSDFQQIVRSYEEIMEARAEIASWSLNFQEKKPCVMVGDEMTLEGLRLQFEHQCSLWLADLKTAIDEGKPKEYFEIFKNLTHHYKISKAAILEKLETELGWTTDKINLIKTGKQNGIGYLGRTTNDMTRNNNSSLKTYIFHLKREFQQQKELWSKNLFLFYSLNLPKHRLFFLDCDFEQSNCNGITGPAIHEYIKGVRIPGDFSRQIQAQPGLMSNQDDIQKLQEFTAALIKDFQKLNKDSAGQFRSSLNRTFTSAVNNCGASLGKLFESYDRLMCPAVQASCPR</sequence>
<evidence type="ECO:0000259" key="2">
    <source>
        <dbReference type="Pfam" id="PF24676"/>
    </source>
</evidence>
<name>A0A8J2JR73_9HEXA</name>
<feature type="domain" description="SNTX MACPF/CDC-like" evidence="1">
    <location>
        <begin position="76"/>
        <end position="332"/>
    </location>
</feature>
<evidence type="ECO:0000259" key="1">
    <source>
        <dbReference type="Pfam" id="PF24674"/>
    </source>
</evidence>
<reference evidence="3" key="1">
    <citation type="submission" date="2021-06" db="EMBL/GenBank/DDBJ databases">
        <authorList>
            <person name="Hodson N. C."/>
            <person name="Mongue J. A."/>
            <person name="Jaron S. K."/>
        </authorList>
    </citation>
    <scope>NUCLEOTIDE SEQUENCE</scope>
</reference>
<feature type="domain" description="SNTX MACPF/CDC-like" evidence="1">
    <location>
        <begin position="564"/>
        <end position="812"/>
    </location>
</feature>
<organism evidence="3 4">
    <name type="scientific">Allacma fusca</name>
    <dbReference type="NCBI Taxonomy" id="39272"/>
    <lineage>
        <taxon>Eukaryota</taxon>
        <taxon>Metazoa</taxon>
        <taxon>Ecdysozoa</taxon>
        <taxon>Arthropoda</taxon>
        <taxon>Hexapoda</taxon>
        <taxon>Collembola</taxon>
        <taxon>Symphypleona</taxon>
        <taxon>Sminthuridae</taxon>
        <taxon>Allacma</taxon>
    </lineage>
</organism>
<dbReference type="InterPro" id="IPR056073">
    <property type="entry name" value="DUF7656"/>
</dbReference>
<protein>
    <submittedName>
        <fullName evidence="3">Uncharacterized protein</fullName>
    </submittedName>
</protein>
<keyword evidence="4" id="KW-1185">Reference proteome</keyword>
<dbReference type="OrthoDB" id="10015728at2759"/>
<dbReference type="Pfam" id="PF24676">
    <property type="entry name" value="DUF7656"/>
    <property type="match status" value="2"/>
</dbReference>
<dbReference type="PANTHER" id="PTHR31594">
    <property type="entry name" value="AIG1-TYPE G DOMAIN-CONTAINING PROTEIN"/>
    <property type="match status" value="1"/>
</dbReference>
<accession>A0A8J2JR73</accession>
<dbReference type="EMBL" id="CAJVCH010091388">
    <property type="protein sequence ID" value="CAG7722661.1"/>
    <property type="molecule type" value="Genomic_DNA"/>
</dbReference>
<dbReference type="AlphaFoldDB" id="A0A8J2JR73"/>
<feature type="domain" description="DUF7656" evidence="2">
    <location>
        <begin position="472"/>
        <end position="555"/>
    </location>
</feature>
<dbReference type="PANTHER" id="PTHR31594:SF14">
    <property type="entry name" value="FIBRONECTIN TYPE-III DOMAIN-CONTAINING PROTEIN"/>
    <property type="match status" value="1"/>
</dbReference>